<dbReference type="InterPro" id="IPR001451">
    <property type="entry name" value="Hexapep"/>
</dbReference>
<dbReference type="GO" id="GO:0005737">
    <property type="term" value="C:cytoplasm"/>
    <property type="evidence" value="ECO:0007669"/>
    <property type="project" value="UniProtKB-SubCell"/>
</dbReference>
<evidence type="ECO:0000256" key="6">
    <source>
        <dbReference type="ARBA" id="ARBA00023098"/>
    </source>
</evidence>
<dbReference type="InterPro" id="IPR018357">
    <property type="entry name" value="Hexapep_transf_CS"/>
</dbReference>
<feature type="domain" description="UDP N-acetylglucosamine O-acyltransferase C-terminal" evidence="9">
    <location>
        <begin position="174"/>
        <end position="256"/>
    </location>
</feature>
<dbReference type="PANTHER" id="PTHR43480">
    <property type="entry name" value="ACYL-[ACYL-CARRIER-PROTEIN]--UDP-N-ACETYLGLUCOSAMINE O-ACYLTRANSFERASE"/>
    <property type="match status" value="1"/>
</dbReference>
<evidence type="ECO:0000313" key="10">
    <source>
        <dbReference type="EMBL" id="SCY54683.1"/>
    </source>
</evidence>
<comment type="catalytic activity">
    <reaction evidence="8">
        <text>a (3R)-hydroxyacyl-[ACP] + UDP-N-acetyl-alpha-D-glucosamine = a UDP-3-O-[(3R)-3-hydroxyacyl]-N-acetyl-alpha-D-glucosamine + holo-[ACP]</text>
        <dbReference type="Rhea" id="RHEA:67812"/>
        <dbReference type="Rhea" id="RHEA-COMP:9685"/>
        <dbReference type="Rhea" id="RHEA-COMP:9945"/>
        <dbReference type="ChEBI" id="CHEBI:57705"/>
        <dbReference type="ChEBI" id="CHEBI:64479"/>
        <dbReference type="ChEBI" id="CHEBI:78827"/>
        <dbReference type="ChEBI" id="CHEBI:173225"/>
        <dbReference type="EC" id="2.3.1.129"/>
    </reaction>
</comment>
<evidence type="ECO:0000256" key="3">
    <source>
        <dbReference type="ARBA" id="ARBA00022556"/>
    </source>
</evidence>
<evidence type="ECO:0000256" key="2">
    <source>
        <dbReference type="ARBA" id="ARBA00022516"/>
    </source>
</evidence>
<dbReference type="GO" id="GO:0016020">
    <property type="term" value="C:membrane"/>
    <property type="evidence" value="ECO:0007669"/>
    <property type="project" value="GOC"/>
</dbReference>
<evidence type="ECO:0000313" key="11">
    <source>
        <dbReference type="Proteomes" id="UP000183104"/>
    </source>
</evidence>
<evidence type="ECO:0000256" key="7">
    <source>
        <dbReference type="ARBA" id="ARBA00023315"/>
    </source>
</evidence>
<dbReference type="PATRIC" id="fig|381306.5.peg.2586"/>
<evidence type="ECO:0000256" key="4">
    <source>
        <dbReference type="ARBA" id="ARBA00022679"/>
    </source>
</evidence>
<dbReference type="InterPro" id="IPR010137">
    <property type="entry name" value="Lipid_A_LpxA"/>
</dbReference>
<keyword evidence="4 8" id="KW-0808">Transferase</keyword>
<keyword evidence="5 8" id="KW-0677">Repeat</keyword>
<comment type="similarity">
    <text evidence="8">Belongs to the transferase hexapeptide repeat family. LpxA subfamily.</text>
</comment>
<dbReference type="NCBIfam" id="TIGR01852">
    <property type="entry name" value="lipid_A_lpxA"/>
    <property type="match status" value="1"/>
</dbReference>
<evidence type="ECO:0000259" key="9">
    <source>
        <dbReference type="Pfam" id="PF13720"/>
    </source>
</evidence>
<proteinExistence type="inferred from homology"/>
<evidence type="ECO:0000256" key="8">
    <source>
        <dbReference type="HAMAP-Rule" id="MF_00387"/>
    </source>
</evidence>
<dbReference type="Pfam" id="PF00132">
    <property type="entry name" value="Hexapep"/>
    <property type="match status" value="1"/>
</dbReference>
<comment type="subunit">
    <text evidence="8">Homotrimer.</text>
</comment>
<keyword evidence="7 8" id="KW-0012">Acyltransferase</keyword>
<dbReference type="Proteomes" id="UP000183104">
    <property type="component" value="Unassembled WGS sequence"/>
</dbReference>
<dbReference type="AlphaFoldDB" id="A0A0P9GMS6"/>
<name>A0A0P9GMS6_9GAMM</name>
<dbReference type="InterPro" id="IPR029098">
    <property type="entry name" value="Acetyltransf_C"/>
</dbReference>
<keyword evidence="2 8" id="KW-0444">Lipid biosynthesis</keyword>
<dbReference type="SUPFAM" id="SSF51161">
    <property type="entry name" value="Trimeric LpxA-like enzymes"/>
    <property type="match status" value="1"/>
</dbReference>
<accession>A0A0P9GMS6</accession>
<dbReference type="OrthoDB" id="9807278at2"/>
<keyword evidence="11" id="KW-1185">Reference proteome</keyword>
<organism evidence="10 11">
    <name type="scientific">Thiohalorhabdus denitrificans</name>
    <dbReference type="NCBI Taxonomy" id="381306"/>
    <lineage>
        <taxon>Bacteria</taxon>
        <taxon>Pseudomonadati</taxon>
        <taxon>Pseudomonadota</taxon>
        <taxon>Gammaproteobacteria</taxon>
        <taxon>Thiohalorhabdales</taxon>
        <taxon>Thiohalorhabdaceae</taxon>
        <taxon>Thiohalorhabdus</taxon>
    </lineage>
</organism>
<dbReference type="InterPro" id="IPR011004">
    <property type="entry name" value="Trimer_LpxA-like_sf"/>
</dbReference>
<dbReference type="CDD" id="cd03351">
    <property type="entry name" value="LbH_UDP-GlcNAc_AT"/>
    <property type="match status" value="1"/>
</dbReference>
<dbReference type="EMBL" id="FMUN01000007">
    <property type="protein sequence ID" value="SCY54683.1"/>
    <property type="molecule type" value="Genomic_DNA"/>
</dbReference>
<sequence>MIHETAWVDPAADLASDVEVGPFSVIGPNVSIGAGAWIGPHVVIQGNTRIGPGVQIFQFASVGAPPQDKKYGGGATYLEIGADTIIRESATLHLGTEEGGGVTRVGSDVLVMAYVHVAHDCQVGDHVVLSNAVTLAGHVTVGEHAIIGGMTAVHQFCHIGPYAFVGGASAVSMDVPPFASVAGNRARLYGPNTVGLDRAGFSKETVDGLKRAFKALFHKRRPREQALAELEATADAEIAEVRQVMDFLRQSERGVVR</sequence>
<dbReference type="PIRSF" id="PIRSF000456">
    <property type="entry name" value="UDP-GlcNAc_acltr"/>
    <property type="match status" value="1"/>
</dbReference>
<dbReference type="EC" id="2.3.1.129" evidence="8"/>
<dbReference type="HAMAP" id="MF_00387">
    <property type="entry name" value="LpxA"/>
    <property type="match status" value="1"/>
</dbReference>
<keyword evidence="3 8" id="KW-0441">Lipid A biosynthesis</keyword>
<evidence type="ECO:0000256" key="5">
    <source>
        <dbReference type="ARBA" id="ARBA00022737"/>
    </source>
</evidence>
<evidence type="ECO:0000256" key="1">
    <source>
        <dbReference type="ARBA" id="ARBA00022490"/>
    </source>
</evidence>
<dbReference type="PANTHER" id="PTHR43480:SF1">
    <property type="entry name" value="ACYL-[ACYL-CARRIER-PROTEIN]--UDP-N-ACETYLGLUCOSAMINE O-ACYLTRANSFERASE, MITOCHONDRIAL-RELATED"/>
    <property type="match status" value="1"/>
</dbReference>
<dbReference type="GO" id="GO:0008780">
    <property type="term" value="F:acyl-[acyl-carrier-protein]-UDP-N-acetylglucosamine O-acyltransferase activity"/>
    <property type="evidence" value="ECO:0007669"/>
    <property type="project" value="UniProtKB-UniRule"/>
</dbReference>
<dbReference type="GO" id="GO:0009245">
    <property type="term" value="P:lipid A biosynthetic process"/>
    <property type="evidence" value="ECO:0007669"/>
    <property type="project" value="UniProtKB-UniRule"/>
</dbReference>
<gene>
    <name evidence="8" type="primary">lpxA</name>
    <name evidence="10" type="ORF">SAMN05661077_2436</name>
</gene>
<dbReference type="Gene3D" id="1.20.1180.10">
    <property type="entry name" value="Udp N-acetylglucosamine O-acyltransferase, C-terminal domain"/>
    <property type="match status" value="1"/>
</dbReference>
<dbReference type="STRING" id="381306.AN478_01160"/>
<dbReference type="Gene3D" id="2.160.10.10">
    <property type="entry name" value="Hexapeptide repeat proteins"/>
    <property type="match status" value="1"/>
</dbReference>
<dbReference type="PROSITE" id="PS00101">
    <property type="entry name" value="HEXAPEP_TRANSFERASES"/>
    <property type="match status" value="1"/>
</dbReference>
<comment type="pathway">
    <text evidence="8">Glycolipid biosynthesis; lipid IV(A) biosynthesis; lipid IV(A) from (3R)-3-hydroxytetradecanoyl-[acyl-carrier-protein] and UDP-N-acetyl-alpha-D-glucosamine: step 1/6.</text>
</comment>
<dbReference type="Pfam" id="PF13720">
    <property type="entry name" value="Acetyltransf_11"/>
    <property type="match status" value="1"/>
</dbReference>
<comment type="subcellular location">
    <subcellularLocation>
        <location evidence="8">Cytoplasm</location>
    </subcellularLocation>
</comment>
<keyword evidence="1 8" id="KW-0963">Cytoplasm</keyword>
<dbReference type="NCBIfam" id="NF003657">
    <property type="entry name" value="PRK05289.1"/>
    <property type="match status" value="1"/>
</dbReference>
<comment type="function">
    <text evidence="8">Involved in the biosynthesis of lipid A, a phosphorylated glycolipid that anchors the lipopolysaccharide to the outer membrane of the cell.</text>
</comment>
<reference evidence="11" key="1">
    <citation type="submission" date="2016-10" db="EMBL/GenBank/DDBJ databases">
        <authorList>
            <person name="Varghese N."/>
        </authorList>
    </citation>
    <scope>NUCLEOTIDE SEQUENCE [LARGE SCALE GENOMIC DNA]</scope>
    <source>
        <strain evidence="11">HL 19</strain>
    </source>
</reference>
<dbReference type="RefSeq" id="WP_054964785.1">
    <property type="nucleotide sequence ID" value="NZ_FMUN01000007.1"/>
</dbReference>
<dbReference type="UniPathway" id="UPA00359">
    <property type="reaction ID" value="UER00477"/>
</dbReference>
<keyword evidence="6 8" id="KW-0443">Lipid metabolism</keyword>
<dbReference type="InterPro" id="IPR037157">
    <property type="entry name" value="Acetyltransf_C_sf"/>
</dbReference>
<protein>
    <recommendedName>
        <fullName evidence="8">Acyl-[acyl-carrier-protein]--UDP-N-acetylglucosamine O-acyltransferase</fullName>
        <shortName evidence="8">UDP-N-acetylglucosamine acyltransferase</shortName>
        <ecNumber evidence="8">2.3.1.129</ecNumber>
    </recommendedName>
</protein>